<accession>A0A914PB73</accession>
<evidence type="ECO:0000256" key="1">
    <source>
        <dbReference type="SAM" id="Phobius"/>
    </source>
</evidence>
<keyword evidence="1" id="KW-0472">Membrane</keyword>
<dbReference type="Proteomes" id="UP000887578">
    <property type="component" value="Unplaced"/>
</dbReference>
<evidence type="ECO:0000313" key="3">
    <source>
        <dbReference type="WBParaSite" id="PDA_v2.g15350.t1"/>
    </source>
</evidence>
<keyword evidence="1" id="KW-1133">Transmembrane helix</keyword>
<sequence length="297" mass="34225">MSDKNSNFSQANEKFLNRFIDFDYENAVAPVAGFIEISNPNLSNGLNFFSSVFDQELCRLNNDSEYYQISLIVYYKFYQYEIDLIIPNLQGYSETYLNVIVSSYINSTFLQTQINPNCSKTFYSEVVQRLKDPNLEQFNFYITDNYPKCMVKNLHKNGIRAGSIVNHFEVFIFSIPNSSIEIDKDTVYDEITSKILSPKNATKIPNHVTILDLSNPIEKGIIAKMYGICREKSFYRNLTFATFEKAETPKFDSDWVVISGILFGFGILSAIVILFLTRAHEKVRLKTFIKRTGTDRS</sequence>
<evidence type="ECO:0000313" key="2">
    <source>
        <dbReference type="Proteomes" id="UP000887578"/>
    </source>
</evidence>
<protein>
    <submittedName>
        <fullName evidence="3">Uncharacterized protein</fullName>
    </submittedName>
</protein>
<name>A0A914PB73_9BILA</name>
<feature type="transmembrane region" description="Helical" evidence="1">
    <location>
        <begin position="255"/>
        <end position="276"/>
    </location>
</feature>
<proteinExistence type="predicted"/>
<reference evidence="3" key="1">
    <citation type="submission" date="2022-11" db="UniProtKB">
        <authorList>
            <consortium name="WormBaseParasite"/>
        </authorList>
    </citation>
    <scope>IDENTIFICATION</scope>
</reference>
<organism evidence="2 3">
    <name type="scientific">Panagrolaimus davidi</name>
    <dbReference type="NCBI Taxonomy" id="227884"/>
    <lineage>
        <taxon>Eukaryota</taxon>
        <taxon>Metazoa</taxon>
        <taxon>Ecdysozoa</taxon>
        <taxon>Nematoda</taxon>
        <taxon>Chromadorea</taxon>
        <taxon>Rhabditida</taxon>
        <taxon>Tylenchina</taxon>
        <taxon>Panagrolaimomorpha</taxon>
        <taxon>Panagrolaimoidea</taxon>
        <taxon>Panagrolaimidae</taxon>
        <taxon>Panagrolaimus</taxon>
    </lineage>
</organism>
<dbReference type="WBParaSite" id="PDA_v2.g15350.t1">
    <property type="protein sequence ID" value="PDA_v2.g15350.t1"/>
    <property type="gene ID" value="PDA_v2.g15350"/>
</dbReference>
<keyword evidence="1" id="KW-0812">Transmembrane</keyword>
<dbReference type="AlphaFoldDB" id="A0A914PB73"/>
<keyword evidence="2" id="KW-1185">Reference proteome</keyword>